<evidence type="ECO:0000256" key="4">
    <source>
        <dbReference type="ARBA" id="ARBA00023136"/>
    </source>
</evidence>
<feature type="transmembrane region" description="Helical" evidence="6">
    <location>
        <begin position="21"/>
        <end position="45"/>
    </location>
</feature>
<protein>
    <recommendedName>
        <fullName evidence="9">Core-2/I-branching beta-1,6-N-acetylglucosaminyltransferase family protein</fullName>
    </recommendedName>
</protein>
<dbReference type="InterPro" id="IPR044174">
    <property type="entry name" value="BC10-like"/>
</dbReference>
<proteinExistence type="predicted"/>
<gene>
    <name evidence="7" type="ORF">VNO78_09466</name>
</gene>
<accession>A0AAN9XTL2</accession>
<dbReference type="InterPro" id="IPR003406">
    <property type="entry name" value="Glyco_trans_14"/>
</dbReference>
<evidence type="ECO:0000256" key="1">
    <source>
        <dbReference type="ARBA" id="ARBA00004606"/>
    </source>
</evidence>
<evidence type="ECO:0000256" key="5">
    <source>
        <dbReference type="ARBA" id="ARBA00023180"/>
    </source>
</evidence>
<evidence type="ECO:0008006" key="9">
    <source>
        <dbReference type="Google" id="ProtNLM"/>
    </source>
</evidence>
<dbReference type="Pfam" id="PF02485">
    <property type="entry name" value="Branch"/>
    <property type="match status" value="1"/>
</dbReference>
<comment type="subcellular location">
    <subcellularLocation>
        <location evidence="1">Membrane</location>
        <topology evidence="1">Single-pass type II membrane protein</topology>
    </subcellularLocation>
</comment>
<dbReference type="PANTHER" id="PTHR31042:SF136">
    <property type="entry name" value="CORE-2_I-BRANCHING ENZYME"/>
    <property type="match status" value="1"/>
</dbReference>
<dbReference type="GO" id="GO:0016020">
    <property type="term" value="C:membrane"/>
    <property type="evidence" value="ECO:0007669"/>
    <property type="project" value="UniProtKB-SubCell"/>
</dbReference>
<evidence type="ECO:0000313" key="8">
    <source>
        <dbReference type="Proteomes" id="UP001386955"/>
    </source>
</evidence>
<name>A0AAN9XTL2_PSOTE</name>
<evidence type="ECO:0000256" key="2">
    <source>
        <dbReference type="ARBA" id="ARBA00022676"/>
    </source>
</evidence>
<evidence type="ECO:0000256" key="3">
    <source>
        <dbReference type="ARBA" id="ARBA00022679"/>
    </source>
</evidence>
<dbReference type="GO" id="GO:0016757">
    <property type="term" value="F:glycosyltransferase activity"/>
    <property type="evidence" value="ECO:0007669"/>
    <property type="project" value="UniProtKB-KW"/>
</dbReference>
<dbReference type="EMBL" id="JAYMYS010000002">
    <property type="protein sequence ID" value="KAK7407513.1"/>
    <property type="molecule type" value="Genomic_DNA"/>
</dbReference>
<evidence type="ECO:0000313" key="7">
    <source>
        <dbReference type="EMBL" id="KAK7407513.1"/>
    </source>
</evidence>
<keyword evidence="2" id="KW-0328">Glycosyltransferase</keyword>
<reference evidence="7 8" key="1">
    <citation type="submission" date="2024-01" db="EMBL/GenBank/DDBJ databases">
        <title>The genomes of 5 underutilized Papilionoideae crops provide insights into root nodulation and disease resistanc.</title>
        <authorList>
            <person name="Jiang F."/>
        </authorList>
    </citation>
    <scope>NUCLEOTIDE SEQUENCE [LARGE SCALE GENOMIC DNA]</scope>
    <source>
        <strain evidence="7">DUOXIRENSHENG_FW03</strain>
        <tissue evidence="7">Leaves</tissue>
    </source>
</reference>
<keyword evidence="3" id="KW-0808">Transferase</keyword>
<dbReference type="PANTHER" id="PTHR31042">
    <property type="entry name" value="CORE-2/I-BRANCHING BETA-1,6-N-ACETYLGLUCOSAMINYLTRANSFERASE FAMILY PROTEIN-RELATED"/>
    <property type="match status" value="1"/>
</dbReference>
<keyword evidence="5" id="KW-0325">Glycoprotein</keyword>
<keyword evidence="4 6" id="KW-0472">Membrane</keyword>
<evidence type="ECO:0000256" key="6">
    <source>
        <dbReference type="SAM" id="Phobius"/>
    </source>
</evidence>
<keyword evidence="6" id="KW-1133">Transmembrane helix</keyword>
<dbReference type="AlphaFoldDB" id="A0AAN9XTL2"/>
<organism evidence="7 8">
    <name type="scientific">Psophocarpus tetragonolobus</name>
    <name type="common">Winged bean</name>
    <name type="synonym">Dolichos tetragonolobus</name>
    <dbReference type="NCBI Taxonomy" id="3891"/>
    <lineage>
        <taxon>Eukaryota</taxon>
        <taxon>Viridiplantae</taxon>
        <taxon>Streptophyta</taxon>
        <taxon>Embryophyta</taxon>
        <taxon>Tracheophyta</taxon>
        <taxon>Spermatophyta</taxon>
        <taxon>Magnoliopsida</taxon>
        <taxon>eudicotyledons</taxon>
        <taxon>Gunneridae</taxon>
        <taxon>Pentapetalae</taxon>
        <taxon>rosids</taxon>
        <taxon>fabids</taxon>
        <taxon>Fabales</taxon>
        <taxon>Fabaceae</taxon>
        <taxon>Papilionoideae</taxon>
        <taxon>50 kb inversion clade</taxon>
        <taxon>NPAAA clade</taxon>
        <taxon>indigoferoid/millettioid clade</taxon>
        <taxon>Phaseoleae</taxon>
        <taxon>Psophocarpus</taxon>
    </lineage>
</organism>
<sequence length="431" mass="50371">MKSSNNQYPMNSISKHFPLQLVRFLPCLLLLAFGVTIGIIISFYVKSSNFNLQFTQFSRTSKQNAPPPIEKLQAPNPNLNQEELREEIQPSNSVHDMKEFVQPDSIVHDNTKEFIQPSNVVHDAIKEFIQPSSVVHDMSDEELLWRASMTPRIREYPFDRNPKVAFLYLVRGPLPLAPFWDIFFKGHEGYYSIYVHSDPSYNVPDPENSVFHGRRIPSKVVEWGKFNMVEAERRLLANALLDFSNQRFVLVSESCIPLFNFSTIYSYLMNSTQSYVMAYDEDSPVGRGRYNIHMSPMITLEQWRKGSQWFEMDRELALEVVSDRTYFPVFEEYCIRSCYADEHYLPTFVSIKFSEKNSGRSLTWVDWSKGGVHPTKYVRPEVTVEFLEHLRNQKCEYNTNDTNACFLFARKFLPTSLTRLFRFAPAIMHIY</sequence>
<keyword evidence="6" id="KW-0812">Transmembrane</keyword>
<comment type="caution">
    <text evidence="7">The sequence shown here is derived from an EMBL/GenBank/DDBJ whole genome shotgun (WGS) entry which is preliminary data.</text>
</comment>
<dbReference type="Proteomes" id="UP001386955">
    <property type="component" value="Unassembled WGS sequence"/>
</dbReference>
<keyword evidence="8" id="KW-1185">Reference proteome</keyword>